<keyword evidence="1" id="KW-0802">TPR repeat</keyword>
<keyword evidence="2" id="KW-0732">Signal</keyword>
<name>A0A7D7NAT7_9NEIS</name>
<dbReference type="PANTHER" id="PTHR11102:SF160">
    <property type="entry name" value="ERAD-ASSOCIATED E3 UBIQUITIN-PROTEIN LIGASE COMPONENT HRD3"/>
    <property type="match status" value="1"/>
</dbReference>
<feature type="repeat" description="TPR" evidence="1">
    <location>
        <begin position="58"/>
        <end position="91"/>
    </location>
</feature>
<dbReference type="KEGG" id="nsg:H3L94_02725"/>
<dbReference type="SMART" id="SM00671">
    <property type="entry name" value="SEL1"/>
    <property type="match status" value="3"/>
</dbReference>
<feature type="chain" id="PRO_5027699419" evidence="2">
    <location>
        <begin position="24"/>
        <end position="177"/>
    </location>
</feature>
<dbReference type="InterPro" id="IPR050767">
    <property type="entry name" value="Sel1_AlgK"/>
</dbReference>
<feature type="signal peptide" evidence="2">
    <location>
        <begin position="1"/>
        <end position="23"/>
    </location>
</feature>
<dbReference type="Pfam" id="PF08238">
    <property type="entry name" value="Sel1"/>
    <property type="match status" value="2"/>
</dbReference>
<dbReference type="InterPro" id="IPR006597">
    <property type="entry name" value="Sel1-like"/>
</dbReference>
<evidence type="ECO:0000313" key="3">
    <source>
        <dbReference type="EMBL" id="QMT40979.1"/>
    </source>
</evidence>
<protein>
    <submittedName>
        <fullName evidence="3">Sel1 repeat family protein</fullName>
    </submittedName>
</protein>
<dbReference type="Gene3D" id="1.25.40.10">
    <property type="entry name" value="Tetratricopeptide repeat domain"/>
    <property type="match status" value="1"/>
</dbReference>
<gene>
    <name evidence="3" type="ORF">H3L94_02725</name>
</gene>
<dbReference type="AlphaFoldDB" id="A0A7D7NAT7"/>
<dbReference type="InterPro" id="IPR019734">
    <property type="entry name" value="TPR_rpt"/>
</dbReference>
<dbReference type="SUPFAM" id="SSF81901">
    <property type="entry name" value="HCP-like"/>
    <property type="match status" value="1"/>
</dbReference>
<dbReference type="PROSITE" id="PS50005">
    <property type="entry name" value="TPR"/>
    <property type="match status" value="1"/>
</dbReference>
<proteinExistence type="predicted"/>
<dbReference type="InterPro" id="IPR011990">
    <property type="entry name" value="TPR-like_helical_dom_sf"/>
</dbReference>
<organism evidence="3 4">
    <name type="scientific">Neisseria shayeganii</name>
    <dbReference type="NCBI Taxonomy" id="607712"/>
    <lineage>
        <taxon>Bacteria</taxon>
        <taxon>Pseudomonadati</taxon>
        <taxon>Pseudomonadota</taxon>
        <taxon>Betaproteobacteria</taxon>
        <taxon>Neisseriales</taxon>
        <taxon>Neisseriaceae</taxon>
        <taxon>Neisseria</taxon>
    </lineage>
</organism>
<accession>A0A7D7NAT7</accession>
<dbReference type="Proteomes" id="UP000514752">
    <property type="component" value="Chromosome"/>
</dbReference>
<evidence type="ECO:0000256" key="1">
    <source>
        <dbReference type="PROSITE-ProRule" id="PRU00339"/>
    </source>
</evidence>
<dbReference type="Pfam" id="PF14559">
    <property type="entry name" value="TPR_19"/>
    <property type="match status" value="1"/>
</dbReference>
<evidence type="ECO:0000256" key="2">
    <source>
        <dbReference type="SAM" id="SignalP"/>
    </source>
</evidence>
<dbReference type="EMBL" id="CP059567">
    <property type="protein sequence ID" value="QMT40979.1"/>
    <property type="molecule type" value="Genomic_DNA"/>
</dbReference>
<sequence>MRLKLGATTLCACLLACSLPATAAPAAEAVLAQAAAAVEQGDYRQAEQLLTPLAAGNAEVQARLGELYYRSGDMDQARQWFERAARSGHPVAQYNIGMFHKQGIAGRQNARQARLWFERSAAQGYAPAQNSLGVMYQTGEGGLRRNRQRALALYRQSAAQGYGIAQENLEQLMRQSF</sequence>
<evidence type="ECO:0000313" key="4">
    <source>
        <dbReference type="Proteomes" id="UP000514752"/>
    </source>
</evidence>
<dbReference type="PANTHER" id="PTHR11102">
    <property type="entry name" value="SEL-1-LIKE PROTEIN"/>
    <property type="match status" value="1"/>
</dbReference>
<dbReference type="RefSeq" id="WP_182122562.1">
    <property type="nucleotide sequence ID" value="NZ_CP059567.1"/>
</dbReference>
<reference evidence="3 4" key="1">
    <citation type="submission" date="2020-07" db="EMBL/GenBank/DDBJ databases">
        <title>Genomic diversity of species in the Neisseriaceae family.</title>
        <authorList>
            <person name="Vincent A.T."/>
            <person name="Bernet E."/>
            <person name="Veyrier F.J."/>
        </authorList>
    </citation>
    <scope>NUCLEOTIDE SEQUENCE [LARGE SCALE GENOMIC DNA]</scope>
    <source>
        <strain evidence="3 4">DSM 22244</strain>
    </source>
</reference>